<reference evidence="1" key="1">
    <citation type="submission" date="2020-03" db="EMBL/GenBank/DDBJ databases">
        <title>The deep terrestrial virosphere.</title>
        <authorList>
            <person name="Holmfeldt K."/>
            <person name="Nilsson E."/>
            <person name="Simone D."/>
            <person name="Lopez-Fernandez M."/>
            <person name="Wu X."/>
            <person name="de Brujin I."/>
            <person name="Lundin D."/>
            <person name="Andersson A."/>
            <person name="Bertilsson S."/>
            <person name="Dopson M."/>
        </authorList>
    </citation>
    <scope>NUCLEOTIDE SEQUENCE</scope>
    <source>
        <strain evidence="1">MM415A01925</strain>
    </source>
</reference>
<evidence type="ECO:0000313" key="1">
    <source>
        <dbReference type="EMBL" id="QJA74793.1"/>
    </source>
</evidence>
<organism evidence="1">
    <name type="scientific">viral metagenome</name>
    <dbReference type="NCBI Taxonomy" id="1070528"/>
    <lineage>
        <taxon>unclassified sequences</taxon>
        <taxon>metagenomes</taxon>
        <taxon>organismal metagenomes</taxon>
    </lineage>
</organism>
<name>A0A6M3JXM0_9ZZZZ</name>
<sequence length="64" mass="7495">MKIFKIERGKRMGYKKEKIGKIRVLKNCGCISDFQDKAYGKTYRIHNFTSKGIRCTVCGNIKYK</sequence>
<dbReference type="AlphaFoldDB" id="A0A6M3JXM0"/>
<protein>
    <submittedName>
        <fullName evidence="1">Uncharacterized protein</fullName>
    </submittedName>
</protein>
<accession>A0A6M3JXM0</accession>
<dbReference type="EMBL" id="MT142121">
    <property type="protein sequence ID" value="QJA74793.1"/>
    <property type="molecule type" value="Genomic_DNA"/>
</dbReference>
<proteinExistence type="predicted"/>
<gene>
    <name evidence="1" type="ORF">MM415A01925_0011</name>
</gene>